<sequence length="89" mass="10070">MTKYLRMNDYESIQLDTECIILNTDEFTLTKLNEVGGYCWSLLGEAQTVSSISEAVREEYASVDESIEEDIEAFLTEMIGRGLVQYAVS</sequence>
<dbReference type="Pfam" id="PF05402">
    <property type="entry name" value="PqqD"/>
    <property type="match status" value="1"/>
</dbReference>
<keyword evidence="2" id="KW-1185">Reference proteome</keyword>
<reference evidence="1 2" key="1">
    <citation type="submission" date="2019-12" db="EMBL/GenBank/DDBJ databases">
        <title>Paenibacillus sp. nov. sp. isolated from soil.</title>
        <authorList>
            <person name="Kim J."/>
            <person name="Jeong S.E."/>
            <person name="Jung H.S."/>
            <person name="Jeon C.O."/>
        </authorList>
    </citation>
    <scope>NUCLEOTIDE SEQUENCE [LARGE SCALE GENOMIC DNA]</scope>
    <source>
        <strain evidence="1 2">5J-6</strain>
    </source>
</reference>
<dbReference type="InterPro" id="IPR008792">
    <property type="entry name" value="PQQD"/>
</dbReference>
<protein>
    <submittedName>
        <fullName evidence="1">PqqD family peptide modification chaperone</fullName>
    </submittedName>
</protein>
<dbReference type="EMBL" id="WTUZ01000020">
    <property type="protein sequence ID" value="MZQ83668.1"/>
    <property type="molecule type" value="Genomic_DNA"/>
</dbReference>
<name>A0A6L8UZK8_9BACL</name>
<dbReference type="Gene3D" id="1.10.10.1150">
    <property type="entry name" value="Coenzyme PQQ synthesis protein D (PqqD)"/>
    <property type="match status" value="1"/>
</dbReference>
<dbReference type="RefSeq" id="WP_161407808.1">
    <property type="nucleotide sequence ID" value="NZ_WTUZ01000020.1"/>
</dbReference>
<dbReference type="Proteomes" id="UP000481087">
    <property type="component" value="Unassembled WGS sequence"/>
</dbReference>
<gene>
    <name evidence="1" type="ORF">GQF01_16265</name>
</gene>
<dbReference type="AlphaFoldDB" id="A0A6L8UZK8"/>
<evidence type="ECO:0000313" key="1">
    <source>
        <dbReference type="EMBL" id="MZQ83668.1"/>
    </source>
</evidence>
<organism evidence="1 2">
    <name type="scientific">Paenibacillus silvestris</name>
    <dbReference type="NCBI Taxonomy" id="2606219"/>
    <lineage>
        <taxon>Bacteria</taxon>
        <taxon>Bacillati</taxon>
        <taxon>Bacillota</taxon>
        <taxon>Bacilli</taxon>
        <taxon>Bacillales</taxon>
        <taxon>Paenibacillaceae</taxon>
        <taxon>Paenibacillus</taxon>
    </lineage>
</organism>
<dbReference type="InterPro" id="IPR041881">
    <property type="entry name" value="PqqD_sf"/>
</dbReference>
<proteinExistence type="predicted"/>
<evidence type="ECO:0000313" key="2">
    <source>
        <dbReference type="Proteomes" id="UP000481087"/>
    </source>
</evidence>
<comment type="caution">
    <text evidence="1">The sequence shown here is derived from an EMBL/GenBank/DDBJ whole genome shotgun (WGS) entry which is preliminary data.</text>
</comment>
<accession>A0A6L8UZK8</accession>